<accession>A0A9R1CY23</accession>
<evidence type="ECO:0000259" key="2">
    <source>
        <dbReference type="Pfam" id="PF01833"/>
    </source>
</evidence>
<organism evidence="3 4">
    <name type="scientific">Prevotella lacticifex</name>
    <dbReference type="NCBI Taxonomy" id="2854755"/>
    <lineage>
        <taxon>Bacteria</taxon>
        <taxon>Pseudomonadati</taxon>
        <taxon>Bacteroidota</taxon>
        <taxon>Bacteroidia</taxon>
        <taxon>Bacteroidales</taxon>
        <taxon>Prevotellaceae</taxon>
        <taxon>Prevotella</taxon>
    </lineage>
</organism>
<dbReference type="InterPro" id="IPR013783">
    <property type="entry name" value="Ig-like_fold"/>
</dbReference>
<sequence>MSLMAMLLIAVLSFSFAACSDDDSDGGGTPEITGVKILSSDTVNYSYDKTYTKAGAGTMIAIMGKNLGTALHVYINDQEVTINPTMNTDHSIIVTIPTEAKGFKLSAFDSNIPDEIKVETTHGTATYAFKVTAPGPQLQRIEAKYPRSAGDTLKLHGLNLVDVEKIFITDVQAAALDTTTFDPDNVPGNHTDVTDFFSISQDHRYNAATQSYTTYSLEGAIMPANAPDSGALVIQCAAGTTYMPYYRVPGKPVVLSVSNDMPQIGETLVITGREFIQVSSISYGDVTLTPDEFTVSASQDSIFVPFTKQPSGNVSTLTVTTPGGQANVERFYDRSTILTTFDNDDATDEGWSPNAKYVDVGNADGKYANIFVDKEYQQWWGTMIFFKKDWNGNNFTLSDNIPANASADDIYFAFNVYDSSDYNNGTFWGFLRYTLWPNSAAGQEGSPADYQYDNFGWADYNAGVGEFPDGPMLQDFNGQYHKNQWYRAIVPIKKFPAYAKLATYGDVKNAGVSIFRIQDINQATAAGHIDARIDNVRIVYIPK</sequence>
<dbReference type="SUPFAM" id="SSF81296">
    <property type="entry name" value="E set domains"/>
    <property type="match status" value="1"/>
</dbReference>
<feature type="signal peptide" evidence="1">
    <location>
        <begin position="1"/>
        <end position="17"/>
    </location>
</feature>
<gene>
    <name evidence="3" type="ORF">PRLR5076_22100</name>
</gene>
<evidence type="ECO:0000313" key="3">
    <source>
        <dbReference type="EMBL" id="GJG59359.1"/>
    </source>
</evidence>
<name>A0A9R1CY23_9BACT</name>
<dbReference type="Proteomes" id="UP000825483">
    <property type="component" value="Unassembled WGS sequence"/>
</dbReference>
<dbReference type="Gene3D" id="2.60.40.10">
    <property type="entry name" value="Immunoglobulins"/>
    <property type="match status" value="2"/>
</dbReference>
<evidence type="ECO:0000256" key="1">
    <source>
        <dbReference type="SAM" id="SignalP"/>
    </source>
</evidence>
<reference evidence="3" key="1">
    <citation type="journal article" date="2022" name="Int. J. Syst. Evol. Microbiol.">
        <title>Prevotella lacticifex sp. nov., isolated from the rumen of cows.</title>
        <authorList>
            <person name="Shinkai T."/>
            <person name="Ikeyama N."/>
            <person name="Kumagai M."/>
            <person name="Ohmori H."/>
            <person name="Sakamoto M."/>
            <person name="Ohkuma M."/>
            <person name="Mitsumori M."/>
        </authorList>
    </citation>
    <scope>NUCLEOTIDE SEQUENCE</scope>
    <source>
        <strain evidence="3">R5076</strain>
    </source>
</reference>
<dbReference type="EMBL" id="BPUB01000002">
    <property type="protein sequence ID" value="GJG59359.1"/>
    <property type="molecule type" value="Genomic_DNA"/>
</dbReference>
<keyword evidence="1" id="KW-0732">Signal</keyword>
<dbReference type="InterPro" id="IPR014756">
    <property type="entry name" value="Ig_E-set"/>
</dbReference>
<dbReference type="Pfam" id="PF01833">
    <property type="entry name" value="TIG"/>
    <property type="match status" value="1"/>
</dbReference>
<protein>
    <recommendedName>
        <fullName evidence="2">IPT/TIG domain-containing protein</fullName>
    </recommendedName>
</protein>
<dbReference type="AlphaFoldDB" id="A0A9R1CY23"/>
<dbReference type="InterPro" id="IPR002909">
    <property type="entry name" value="IPT_dom"/>
</dbReference>
<keyword evidence="4" id="KW-1185">Reference proteome</keyword>
<feature type="chain" id="PRO_5040388850" description="IPT/TIG domain-containing protein" evidence="1">
    <location>
        <begin position="18"/>
        <end position="543"/>
    </location>
</feature>
<comment type="caution">
    <text evidence="3">The sequence shown here is derived from an EMBL/GenBank/DDBJ whole genome shotgun (WGS) entry which is preliminary data.</text>
</comment>
<evidence type="ECO:0000313" key="4">
    <source>
        <dbReference type="Proteomes" id="UP000825483"/>
    </source>
</evidence>
<proteinExistence type="predicted"/>
<feature type="domain" description="IPT/TIG" evidence="2">
    <location>
        <begin position="52"/>
        <end position="103"/>
    </location>
</feature>